<feature type="signal peptide" evidence="1">
    <location>
        <begin position="1"/>
        <end position="20"/>
    </location>
</feature>
<dbReference type="Proteomes" id="UP000240357">
    <property type="component" value="Unassembled WGS sequence"/>
</dbReference>
<comment type="caution">
    <text evidence="2">The sequence shown here is derived from an EMBL/GenBank/DDBJ whole genome shotgun (WGS) entry which is preliminary data.</text>
</comment>
<organism evidence="2 3">
    <name type="scientific">Adhaeribacter arboris</name>
    <dbReference type="NCBI Taxonomy" id="2072846"/>
    <lineage>
        <taxon>Bacteria</taxon>
        <taxon>Pseudomonadati</taxon>
        <taxon>Bacteroidota</taxon>
        <taxon>Cytophagia</taxon>
        <taxon>Cytophagales</taxon>
        <taxon>Hymenobacteraceae</taxon>
        <taxon>Adhaeribacter</taxon>
    </lineage>
</organism>
<dbReference type="RefSeq" id="WP_106927514.1">
    <property type="nucleotide sequence ID" value="NZ_PYFT01000001.1"/>
</dbReference>
<protein>
    <recommendedName>
        <fullName evidence="4">DUF5067 domain-containing protein</fullName>
    </recommendedName>
</protein>
<sequence length="213" mass="23173">MKKILPILLLSGSIFVTGCASSFKSINPEKVSYTYTNKEAAVQYSYAYDVLAMKGNRKYVKKERKHGLRVVAVKIVNTTDQTLRLNDNLKLLVGNNQTVPVNPVIAAKELKQGVPIYLLYMLLNFTVGATQTTTNGVTTTTGGTYIPSGPFIAAGNMIVAASANKNLKTELLKYNLIDKNIAPGETAFGLITLHTLSADPIRFEINTAEVSNK</sequence>
<evidence type="ECO:0000313" key="3">
    <source>
        <dbReference type="Proteomes" id="UP000240357"/>
    </source>
</evidence>
<evidence type="ECO:0000313" key="2">
    <source>
        <dbReference type="EMBL" id="PSR53162.1"/>
    </source>
</evidence>
<keyword evidence="1" id="KW-0732">Signal</keyword>
<evidence type="ECO:0000256" key="1">
    <source>
        <dbReference type="SAM" id="SignalP"/>
    </source>
</evidence>
<dbReference type="EMBL" id="PYFT01000001">
    <property type="protein sequence ID" value="PSR53162.1"/>
    <property type="molecule type" value="Genomic_DNA"/>
</dbReference>
<feature type="chain" id="PRO_5015648388" description="DUF5067 domain-containing protein" evidence="1">
    <location>
        <begin position="21"/>
        <end position="213"/>
    </location>
</feature>
<keyword evidence="3" id="KW-1185">Reference proteome</keyword>
<name>A0A2T2YCB6_9BACT</name>
<dbReference type="PROSITE" id="PS51257">
    <property type="entry name" value="PROKAR_LIPOPROTEIN"/>
    <property type="match status" value="1"/>
</dbReference>
<evidence type="ECO:0008006" key="4">
    <source>
        <dbReference type="Google" id="ProtNLM"/>
    </source>
</evidence>
<reference evidence="2 3" key="1">
    <citation type="submission" date="2018-03" db="EMBL/GenBank/DDBJ databases">
        <title>Adhaeribacter sp. HMF7605 Genome sequencing and assembly.</title>
        <authorList>
            <person name="Kang H."/>
            <person name="Kang J."/>
            <person name="Cha I."/>
            <person name="Kim H."/>
            <person name="Joh K."/>
        </authorList>
    </citation>
    <scope>NUCLEOTIDE SEQUENCE [LARGE SCALE GENOMIC DNA]</scope>
    <source>
        <strain evidence="2 3">HMF7605</strain>
    </source>
</reference>
<gene>
    <name evidence="2" type="ORF">AHMF7605_06270</name>
</gene>
<accession>A0A2T2YCB6</accession>
<dbReference type="AlphaFoldDB" id="A0A2T2YCB6"/>
<proteinExistence type="predicted"/>
<dbReference type="OrthoDB" id="798271at2"/>